<dbReference type="Pfam" id="PF07690">
    <property type="entry name" value="MFS_1"/>
    <property type="match status" value="1"/>
</dbReference>
<keyword evidence="5 6" id="KW-0472">Membrane</keyword>
<dbReference type="PANTHER" id="PTHR23504">
    <property type="entry name" value="MAJOR FACILITATOR SUPERFAMILY DOMAIN-CONTAINING PROTEIN 10"/>
    <property type="match status" value="1"/>
</dbReference>
<reference evidence="7" key="5">
    <citation type="journal article" date="2021" name="G3 (Bethesda)">
        <title>Aegilops tauschii genome assembly Aet v5.0 features greater sequence contiguity and improved annotation.</title>
        <authorList>
            <person name="Wang L."/>
            <person name="Zhu T."/>
            <person name="Rodriguez J.C."/>
            <person name="Deal K.R."/>
            <person name="Dubcovsky J."/>
            <person name="McGuire P.E."/>
            <person name="Lux T."/>
            <person name="Spannagl M."/>
            <person name="Mayer K.F.X."/>
            <person name="Baldrich P."/>
            <person name="Meyers B.C."/>
            <person name="Huo N."/>
            <person name="Gu Y.Q."/>
            <person name="Zhou H."/>
            <person name="Devos K.M."/>
            <person name="Bennetzen J.L."/>
            <person name="Unver T."/>
            <person name="Budak H."/>
            <person name="Gulick P.J."/>
            <person name="Galiba G."/>
            <person name="Kalapos B."/>
            <person name="Nelson D.R."/>
            <person name="Li P."/>
            <person name="You F.M."/>
            <person name="Luo M.C."/>
            <person name="Dvorak J."/>
        </authorList>
    </citation>
    <scope>NUCLEOTIDE SEQUENCE [LARGE SCALE GENOMIC DNA]</scope>
    <source>
        <strain evidence="7">cv. AL8/78</strain>
    </source>
</reference>
<comment type="subcellular location">
    <subcellularLocation>
        <location evidence="1">Membrane</location>
        <topology evidence="1">Multi-pass membrane protein</topology>
    </subcellularLocation>
</comment>
<dbReference type="EnsemblPlants" id="AET4Gv20198800.8">
    <property type="protein sequence ID" value="AET4Gv20198800.8"/>
    <property type="gene ID" value="AET4Gv20198800"/>
</dbReference>
<feature type="transmembrane region" description="Helical" evidence="6">
    <location>
        <begin position="221"/>
        <end position="239"/>
    </location>
</feature>
<evidence type="ECO:0000256" key="3">
    <source>
        <dbReference type="ARBA" id="ARBA00022692"/>
    </source>
</evidence>
<dbReference type="GO" id="GO:0022857">
    <property type="term" value="F:transmembrane transporter activity"/>
    <property type="evidence" value="ECO:0007669"/>
    <property type="project" value="InterPro"/>
</dbReference>
<feature type="transmembrane region" description="Helical" evidence="6">
    <location>
        <begin position="79"/>
        <end position="100"/>
    </location>
</feature>
<dbReference type="SUPFAM" id="SSF103473">
    <property type="entry name" value="MFS general substrate transporter"/>
    <property type="match status" value="1"/>
</dbReference>
<evidence type="ECO:0000313" key="8">
    <source>
        <dbReference type="Proteomes" id="UP000015105"/>
    </source>
</evidence>
<reference evidence="7" key="3">
    <citation type="journal article" date="2017" name="Nature">
        <title>Genome sequence of the progenitor of the wheat D genome Aegilops tauschii.</title>
        <authorList>
            <person name="Luo M.C."/>
            <person name="Gu Y.Q."/>
            <person name="Puiu D."/>
            <person name="Wang H."/>
            <person name="Twardziok S.O."/>
            <person name="Deal K.R."/>
            <person name="Huo N."/>
            <person name="Zhu T."/>
            <person name="Wang L."/>
            <person name="Wang Y."/>
            <person name="McGuire P.E."/>
            <person name="Liu S."/>
            <person name="Long H."/>
            <person name="Ramasamy R.K."/>
            <person name="Rodriguez J.C."/>
            <person name="Van S.L."/>
            <person name="Yuan L."/>
            <person name="Wang Z."/>
            <person name="Xia Z."/>
            <person name="Xiao L."/>
            <person name="Anderson O.D."/>
            <person name="Ouyang S."/>
            <person name="Liang Y."/>
            <person name="Zimin A.V."/>
            <person name="Pertea G."/>
            <person name="Qi P."/>
            <person name="Bennetzen J.L."/>
            <person name="Dai X."/>
            <person name="Dawson M.W."/>
            <person name="Muller H.G."/>
            <person name="Kugler K."/>
            <person name="Rivarola-Duarte L."/>
            <person name="Spannagl M."/>
            <person name="Mayer K.F.X."/>
            <person name="Lu F.H."/>
            <person name="Bevan M.W."/>
            <person name="Leroy P."/>
            <person name="Li P."/>
            <person name="You F.M."/>
            <person name="Sun Q."/>
            <person name="Liu Z."/>
            <person name="Lyons E."/>
            <person name="Wicker T."/>
            <person name="Salzberg S.L."/>
            <person name="Devos K.M."/>
            <person name="Dvorak J."/>
        </authorList>
    </citation>
    <scope>NUCLEOTIDE SEQUENCE [LARGE SCALE GENOMIC DNA]</scope>
    <source>
        <strain evidence="7">cv. AL8/78</strain>
    </source>
</reference>
<reference evidence="8" key="2">
    <citation type="journal article" date="2017" name="Nat. Plants">
        <title>The Aegilops tauschii genome reveals multiple impacts of transposons.</title>
        <authorList>
            <person name="Zhao G."/>
            <person name="Zou C."/>
            <person name="Li K."/>
            <person name="Wang K."/>
            <person name="Li T."/>
            <person name="Gao L."/>
            <person name="Zhang X."/>
            <person name="Wang H."/>
            <person name="Yang Z."/>
            <person name="Liu X."/>
            <person name="Jiang W."/>
            <person name="Mao L."/>
            <person name="Kong X."/>
            <person name="Jiao Y."/>
            <person name="Jia J."/>
        </authorList>
    </citation>
    <scope>NUCLEOTIDE SEQUENCE [LARGE SCALE GENOMIC DNA]</scope>
    <source>
        <strain evidence="8">cv. AL8/78</strain>
    </source>
</reference>
<dbReference type="InterPro" id="IPR011701">
    <property type="entry name" value="MFS"/>
</dbReference>
<keyword evidence="2" id="KW-0813">Transport</keyword>
<sequence>MAIATRFLMGALNGLLGPIKAYSIEVCRPEHEALALSLVSTSWAIGLIIGPALGGYLALPAEKYPNIFSPDSFFGRFPYFLPCLCTSVFAAVVLIGCLWMPETLHKHKASENGKQSVEAVEAHLIDPQEKVEESASVDTKKSLFKNWPLMSSIIVYCIFSYHDMAYTEVFSLWAESDKKYGGLGLSSEDVGQTLGITGGSLLVYQMFIYPRINKVLGPIKCCQIAAALCIPILFAYPYMTYLSGPALSVILTIASVLKNDIAVSIPFISLQNPYYLKFQN</sequence>
<evidence type="ECO:0000256" key="6">
    <source>
        <dbReference type="SAM" id="Phobius"/>
    </source>
</evidence>
<dbReference type="AlphaFoldDB" id="A0A453HIH4"/>
<feature type="transmembrane region" description="Helical" evidence="6">
    <location>
        <begin position="245"/>
        <end position="270"/>
    </location>
</feature>
<dbReference type="InterPro" id="IPR036259">
    <property type="entry name" value="MFS_trans_sf"/>
</dbReference>
<evidence type="ECO:0000313" key="7">
    <source>
        <dbReference type="EnsemblPlants" id="AET4Gv20198800.8"/>
    </source>
</evidence>
<dbReference type="GO" id="GO:0016020">
    <property type="term" value="C:membrane"/>
    <property type="evidence" value="ECO:0007669"/>
    <property type="project" value="UniProtKB-SubCell"/>
</dbReference>
<dbReference type="Gramene" id="AET4Gv20198800.8">
    <property type="protein sequence ID" value="AET4Gv20198800.8"/>
    <property type="gene ID" value="AET4Gv20198800"/>
</dbReference>
<protein>
    <recommendedName>
        <fullName evidence="9">Major facilitator superfamily (MFS) profile domain-containing protein</fullName>
    </recommendedName>
</protein>
<accession>A0A453HIH4</accession>
<reference evidence="8" key="1">
    <citation type="journal article" date="2014" name="Science">
        <title>Ancient hybridizations among the ancestral genomes of bread wheat.</title>
        <authorList>
            <consortium name="International Wheat Genome Sequencing Consortium,"/>
            <person name="Marcussen T."/>
            <person name="Sandve S.R."/>
            <person name="Heier L."/>
            <person name="Spannagl M."/>
            <person name="Pfeifer M."/>
            <person name="Jakobsen K.S."/>
            <person name="Wulff B.B."/>
            <person name="Steuernagel B."/>
            <person name="Mayer K.F."/>
            <person name="Olsen O.A."/>
        </authorList>
    </citation>
    <scope>NUCLEOTIDE SEQUENCE [LARGE SCALE GENOMIC DNA]</scope>
    <source>
        <strain evidence="8">cv. AL8/78</strain>
    </source>
</reference>
<name>A0A453HIH4_AEGTS</name>
<dbReference type="Gene3D" id="1.20.1250.20">
    <property type="entry name" value="MFS general substrate transporter like domains"/>
    <property type="match status" value="1"/>
</dbReference>
<evidence type="ECO:0008006" key="9">
    <source>
        <dbReference type="Google" id="ProtNLM"/>
    </source>
</evidence>
<evidence type="ECO:0000256" key="4">
    <source>
        <dbReference type="ARBA" id="ARBA00022989"/>
    </source>
</evidence>
<proteinExistence type="predicted"/>
<evidence type="ECO:0000256" key="2">
    <source>
        <dbReference type="ARBA" id="ARBA00022448"/>
    </source>
</evidence>
<dbReference type="Proteomes" id="UP000015105">
    <property type="component" value="Chromosome 4D"/>
</dbReference>
<keyword evidence="4 6" id="KW-1133">Transmembrane helix</keyword>
<evidence type="ECO:0000256" key="1">
    <source>
        <dbReference type="ARBA" id="ARBA00004141"/>
    </source>
</evidence>
<dbReference type="PANTHER" id="PTHR23504:SF103">
    <property type="entry name" value="MAJOR FACILITATOR SUPERFAMILY (MFS) PROFILE DOMAIN-CONTAINING PROTEIN"/>
    <property type="match status" value="1"/>
</dbReference>
<reference evidence="7" key="4">
    <citation type="submission" date="2019-03" db="UniProtKB">
        <authorList>
            <consortium name="EnsemblPlants"/>
        </authorList>
    </citation>
    <scope>IDENTIFICATION</scope>
</reference>
<feature type="transmembrane region" description="Helical" evidence="6">
    <location>
        <begin position="33"/>
        <end position="59"/>
    </location>
</feature>
<keyword evidence="8" id="KW-1185">Reference proteome</keyword>
<evidence type="ECO:0000256" key="5">
    <source>
        <dbReference type="ARBA" id="ARBA00023136"/>
    </source>
</evidence>
<keyword evidence="3 6" id="KW-0812">Transmembrane</keyword>
<organism evidence="7 8">
    <name type="scientific">Aegilops tauschii subsp. strangulata</name>
    <name type="common">Goatgrass</name>
    <dbReference type="NCBI Taxonomy" id="200361"/>
    <lineage>
        <taxon>Eukaryota</taxon>
        <taxon>Viridiplantae</taxon>
        <taxon>Streptophyta</taxon>
        <taxon>Embryophyta</taxon>
        <taxon>Tracheophyta</taxon>
        <taxon>Spermatophyta</taxon>
        <taxon>Magnoliopsida</taxon>
        <taxon>Liliopsida</taxon>
        <taxon>Poales</taxon>
        <taxon>Poaceae</taxon>
        <taxon>BOP clade</taxon>
        <taxon>Pooideae</taxon>
        <taxon>Triticodae</taxon>
        <taxon>Triticeae</taxon>
        <taxon>Triticinae</taxon>
        <taxon>Aegilops</taxon>
    </lineage>
</organism>